<reference evidence="2" key="1">
    <citation type="submission" date="2020-11" db="EMBL/GenBank/DDBJ databases">
        <title>Adaptations for nitrogen fixation in a non-lichenized fungal sporocarp promotes dispersal by wood-feeding termites.</title>
        <authorList>
            <consortium name="DOE Joint Genome Institute"/>
            <person name="Koch R.A."/>
            <person name="Yoon G."/>
            <person name="Arayal U."/>
            <person name="Lail K."/>
            <person name="Amirebrahimi M."/>
            <person name="Labutti K."/>
            <person name="Lipzen A."/>
            <person name="Riley R."/>
            <person name="Barry K."/>
            <person name="Henrissat B."/>
            <person name="Grigoriev I.V."/>
            <person name="Herr J.R."/>
            <person name="Aime M.C."/>
        </authorList>
    </citation>
    <scope>NUCLEOTIDE SEQUENCE</scope>
    <source>
        <strain evidence="2">MCA 3950</strain>
    </source>
</reference>
<organism evidence="2 3">
    <name type="scientific">Guyanagaster necrorhizus</name>
    <dbReference type="NCBI Taxonomy" id="856835"/>
    <lineage>
        <taxon>Eukaryota</taxon>
        <taxon>Fungi</taxon>
        <taxon>Dikarya</taxon>
        <taxon>Basidiomycota</taxon>
        <taxon>Agaricomycotina</taxon>
        <taxon>Agaricomycetes</taxon>
        <taxon>Agaricomycetidae</taxon>
        <taxon>Agaricales</taxon>
        <taxon>Marasmiineae</taxon>
        <taxon>Physalacriaceae</taxon>
        <taxon>Guyanagaster</taxon>
    </lineage>
</organism>
<dbReference type="EMBL" id="MU250539">
    <property type="protein sequence ID" value="KAG7444626.1"/>
    <property type="molecule type" value="Genomic_DNA"/>
</dbReference>
<evidence type="ECO:0000313" key="2">
    <source>
        <dbReference type="EMBL" id="KAG7444626.1"/>
    </source>
</evidence>
<dbReference type="AlphaFoldDB" id="A0A9P7VRG8"/>
<name>A0A9P7VRG8_9AGAR</name>
<feature type="region of interest" description="Disordered" evidence="1">
    <location>
        <begin position="259"/>
        <end position="289"/>
    </location>
</feature>
<protein>
    <submittedName>
        <fullName evidence="2">Uncharacterized protein</fullName>
    </submittedName>
</protein>
<accession>A0A9P7VRG8</accession>
<evidence type="ECO:0000256" key="1">
    <source>
        <dbReference type="SAM" id="MobiDB-lite"/>
    </source>
</evidence>
<evidence type="ECO:0000313" key="3">
    <source>
        <dbReference type="Proteomes" id="UP000812287"/>
    </source>
</evidence>
<dbReference type="RefSeq" id="XP_043038126.1">
    <property type="nucleotide sequence ID" value="XM_043184262.1"/>
</dbReference>
<dbReference type="OrthoDB" id="1924919at2759"/>
<sequence>MPSPGIMTHQSSLTVPRHWCYTALSNSYLEDDKQRIATTSGVIPSTLLEDIKQAWYQTILQAEGYAQKKKTNERVAGFYWCYEARILLPLAFRRDNDRAPPAPRPPIRGDELVGRRSGLLAQVLHKVDARLSEGAWYPPNVIFPARTKAVQLFGGEWFRGYLERPDGRDAHLHMKPENFCPEALVWRNVKHPDVLPLFLGLRIRFDRSRKWRVGWHTFTHWTLPISHGDSLWETPAPGSSELCTSAERDPFGGSLPLPLSKHSTSDYSTPNPSTLPRETSMRLGVRLSR</sequence>
<keyword evidence="3" id="KW-1185">Reference proteome</keyword>
<dbReference type="Proteomes" id="UP000812287">
    <property type="component" value="Unassembled WGS sequence"/>
</dbReference>
<feature type="compositionally biased region" description="Polar residues" evidence="1">
    <location>
        <begin position="261"/>
        <end position="277"/>
    </location>
</feature>
<comment type="caution">
    <text evidence="2">The sequence shown here is derived from an EMBL/GenBank/DDBJ whole genome shotgun (WGS) entry which is preliminary data.</text>
</comment>
<gene>
    <name evidence="2" type="ORF">BT62DRAFT_920942</name>
</gene>
<dbReference type="GeneID" id="66106559"/>
<proteinExistence type="predicted"/>